<dbReference type="EMBL" id="JABANM010030808">
    <property type="protein sequence ID" value="KAF4705628.1"/>
    <property type="molecule type" value="Genomic_DNA"/>
</dbReference>
<dbReference type="Proteomes" id="UP000574390">
    <property type="component" value="Unassembled WGS sequence"/>
</dbReference>
<sequence>MTSTDEMGRYFNYIGKPPAFFTDLAQISRKSSMTTKQRMLMIPVPPEASSRSLYEGEGHRRRTSKSFASAAG</sequence>
<reference evidence="2 3" key="1">
    <citation type="submission" date="2020-04" db="EMBL/GenBank/DDBJ databases">
        <title>Perkinsus olseni comparative genomics.</title>
        <authorList>
            <person name="Bogema D.R."/>
        </authorList>
    </citation>
    <scope>NUCLEOTIDE SEQUENCE [LARGE SCALE GENOMIC DNA]</scope>
    <source>
        <strain evidence="2">ATCC PRA-205</strain>
    </source>
</reference>
<evidence type="ECO:0000313" key="2">
    <source>
        <dbReference type="EMBL" id="KAF4705628.1"/>
    </source>
</evidence>
<dbReference type="AlphaFoldDB" id="A0A7J6QBH5"/>
<feature type="region of interest" description="Disordered" evidence="1">
    <location>
        <begin position="44"/>
        <end position="72"/>
    </location>
</feature>
<gene>
    <name evidence="2" type="ORF">FOZ62_014789</name>
</gene>
<protein>
    <submittedName>
        <fullName evidence="2">Uncharacterized protein</fullName>
    </submittedName>
</protein>
<name>A0A7J6QBH5_PEROL</name>
<proteinExistence type="predicted"/>
<evidence type="ECO:0000256" key="1">
    <source>
        <dbReference type="SAM" id="MobiDB-lite"/>
    </source>
</evidence>
<accession>A0A7J6QBH5</accession>
<evidence type="ECO:0000313" key="3">
    <source>
        <dbReference type="Proteomes" id="UP000574390"/>
    </source>
</evidence>
<comment type="caution">
    <text evidence="2">The sequence shown here is derived from an EMBL/GenBank/DDBJ whole genome shotgun (WGS) entry which is preliminary data.</text>
</comment>
<organism evidence="2 3">
    <name type="scientific">Perkinsus olseni</name>
    <name type="common">Perkinsus atlanticus</name>
    <dbReference type="NCBI Taxonomy" id="32597"/>
    <lineage>
        <taxon>Eukaryota</taxon>
        <taxon>Sar</taxon>
        <taxon>Alveolata</taxon>
        <taxon>Perkinsozoa</taxon>
        <taxon>Perkinsea</taxon>
        <taxon>Perkinsida</taxon>
        <taxon>Perkinsidae</taxon>
        <taxon>Perkinsus</taxon>
    </lineage>
</organism>